<proteinExistence type="predicted"/>
<name>A0A6S6UGA6_9GAMM</name>
<sequence>MLKRLFMAMMFLVVISLMIFIWIGYKTGTQSEGAFTVWMPTPVVFEEWSAATPEKPDAPAFQGFFLDQQTQRKTWRLGGDKSEMYIEGAENPKKMSLPHSQHFYSRTRPTNTTETHALGAVGKRSHYVALWDLKKRQFVAWLPAGKNEQHYQQRHVLWDRNFENIYWFTQGNQLLQATIDFKSYETTIEIWDTFTDFNYITFGYGEGNFSDDGRRLVLAGEAINKTAIYQRYEVKKRKKYPIRLLHNGTSFTDWIGVDPTGEYIVYAQENPQKTLQIPFLASSDRPALELLDDLKHSDFVIDKQGEPWFSYGNWQGLFAIRVKDGYRKRIWPSLVTDVTTLNCKEVLCETASGHVSRVSGIPGMLLISRNIDGGLYFMNIDQPGVSAYAGNSFQGRAPQASSKNNIELERLGVNEHGEVTEYLREPRGSSSQSGKYVFFTSDYQYYRNRGGYKPDQAGYAFLNMIEVKK</sequence>
<evidence type="ECO:0000313" key="2">
    <source>
        <dbReference type="EMBL" id="CAA6827378.1"/>
    </source>
</evidence>
<dbReference type="AlphaFoldDB" id="A0A6S6UGA6"/>
<evidence type="ECO:0000256" key="1">
    <source>
        <dbReference type="SAM" id="Phobius"/>
    </source>
</evidence>
<gene>
    <name evidence="2" type="ORF">HELGO_WM8381</name>
</gene>
<accession>A0A6S6UGA6</accession>
<feature type="transmembrane region" description="Helical" evidence="1">
    <location>
        <begin position="5"/>
        <end position="25"/>
    </location>
</feature>
<dbReference type="EMBL" id="CACVAY010000140">
    <property type="protein sequence ID" value="CAA6827378.1"/>
    <property type="molecule type" value="Genomic_DNA"/>
</dbReference>
<dbReference type="SUPFAM" id="SSF82171">
    <property type="entry name" value="DPP6 N-terminal domain-like"/>
    <property type="match status" value="1"/>
</dbReference>
<organism evidence="2">
    <name type="scientific">uncultured Thiotrichaceae bacterium</name>
    <dbReference type="NCBI Taxonomy" id="298394"/>
    <lineage>
        <taxon>Bacteria</taxon>
        <taxon>Pseudomonadati</taxon>
        <taxon>Pseudomonadota</taxon>
        <taxon>Gammaproteobacteria</taxon>
        <taxon>Thiotrichales</taxon>
        <taxon>Thiotrichaceae</taxon>
        <taxon>environmental samples</taxon>
    </lineage>
</organism>
<keyword evidence="1" id="KW-1133">Transmembrane helix</keyword>
<reference evidence="2" key="1">
    <citation type="submission" date="2020-01" db="EMBL/GenBank/DDBJ databases">
        <authorList>
            <person name="Meier V. D."/>
            <person name="Meier V D."/>
        </authorList>
    </citation>
    <scope>NUCLEOTIDE SEQUENCE</scope>
    <source>
        <strain evidence="2">HLG_WM_MAG_07</strain>
    </source>
</reference>
<keyword evidence="1" id="KW-0472">Membrane</keyword>
<keyword evidence="1" id="KW-0812">Transmembrane</keyword>
<protein>
    <submittedName>
        <fullName evidence="2">Uncharacterized protein</fullName>
    </submittedName>
</protein>